<dbReference type="HOGENOM" id="CLU_1446944_0_0_11"/>
<dbReference type="STRING" id="591159.SSQG_00112"/>
<dbReference type="Proteomes" id="UP000004184">
    <property type="component" value="Unassembled WGS sequence"/>
</dbReference>
<evidence type="ECO:0000313" key="3">
    <source>
        <dbReference type="Proteomes" id="UP000004184"/>
    </source>
</evidence>
<dbReference type="Gene3D" id="1.10.357.10">
    <property type="entry name" value="Tetracycline Repressor, domain 2"/>
    <property type="match status" value="1"/>
</dbReference>
<evidence type="ECO:0000259" key="1">
    <source>
        <dbReference type="Pfam" id="PF14246"/>
    </source>
</evidence>
<evidence type="ECO:0000313" key="2">
    <source>
        <dbReference type="EMBL" id="EFL29594.1"/>
    </source>
</evidence>
<dbReference type="Pfam" id="PF14246">
    <property type="entry name" value="TetR_C_7"/>
    <property type="match status" value="1"/>
</dbReference>
<organism evidence="2 3">
    <name type="scientific">Streptomyces viridochromogenes (strain DSM 40736 / JCM 4977 / BCRC 1201 / Tue 494)</name>
    <dbReference type="NCBI Taxonomy" id="591159"/>
    <lineage>
        <taxon>Bacteria</taxon>
        <taxon>Bacillati</taxon>
        <taxon>Actinomycetota</taxon>
        <taxon>Actinomycetes</taxon>
        <taxon>Kitasatosporales</taxon>
        <taxon>Streptomycetaceae</taxon>
        <taxon>Streptomyces</taxon>
    </lineage>
</organism>
<reference evidence="3" key="1">
    <citation type="submission" date="2009-02" db="EMBL/GenBank/DDBJ databases">
        <title>Annotation of Streptomyces viridochromogenes strain DSM 40736.</title>
        <authorList>
            <consortium name="The Broad Institute Genome Sequencing Platform"/>
            <consortium name="Broad Institute Microbial Sequencing Center"/>
            <person name="Fischbach M."/>
            <person name="Godfrey P."/>
            <person name="Ward D."/>
            <person name="Young S."/>
            <person name="Zeng Q."/>
            <person name="Koehrsen M."/>
            <person name="Alvarado L."/>
            <person name="Berlin A.M."/>
            <person name="Bochicchio J."/>
            <person name="Borenstein D."/>
            <person name="Chapman S.B."/>
            <person name="Chen Z."/>
            <person name="Engels R."/>
            <person name="Freedman E."/>
            <person name="Gellesch M."/>
            <person name="Goldberg J."/>
            <person name="Griggs A."/>
            <person name="Gujja S."/>
            <person name="Heilman E.R."/>
            <person name="Heiman D.I."/>
            <person name="Hepburn T.A."/>
            <person name="Howarth C."/>
            <person name="Jen D."/>
            <person name="Larson L."/>
            <person name="Lewis B."/>
            <person name="Mehta T."/>
            <person name="Park D."/>
            <person name="Pearson M."/>
            <person name="Richards J."/>
            <person name="Roberts A."/>
            <person name="Saif S."/>
            <person name="Shea T.D."/>
            <person name="Shenoy N."/>
            <person name="Sisk P."/>
            <person name="Stolte C."/>
            <person name="Sykes S.N."/>
            <person name="Thomson T."/>
            <person name="Walk T."/>
            <person name="White J."/>
            <person name="Yandava C."/>
            <person name="Straight P."/>
            <person name="Clardy J."/>
            <person name="Hung D."/>
            <person name="Kolter R."/>
            <person name="Mekalanos J."/>
            <person name="Walker S."/>
            <person name="Walsh C.T."/>
            <person name="Wieland-Brown L.C."/>
            <person name="Haas B."/>
            <person name="Nusbaum C."/>
            <person name="Birren B."/>
        </authorList>
    </citation>
    <scope>NUCLEOTIDE SEQUENCE [LARGE SCALE GENOMIC DNA]</scope>
    <source>
        <strain evidence="3">DSM 40736 / JCM 4977 / BCRC 1201 / Tue 494</strain>
    </source>
</reference>
<accession>D9X378</accession>
<dbReference type="InterPro" id="IPR036271">
    <property type="entry name" value="Tet_transcr_reg_TetR-rel_C_sf"/>
</dbReference>
<keyword evidence="3" id="KW-1185">Reference proteome</keyword>
<dbReference type="SUPFAM" id="SSF48498">
    <property type="entry name" value="Tetracyclin repressor-like, C-terminal domain"/>
    <property type="match status" value="1"/>
</dbReference>
<dbReference type="AlphaFoldDB" id="D9X378"/>
<dbReference type="EMBL" id="GG657757">
    <property type="protein sequence ID" value="EFL29594.1"/>
    <property type="molecule type" value="Genomic_DNA"/>
</dbReference>
<proteinExistence type="predicted"/>
<dbReference type="RefSeq" id="WP_003987679.1">
    <property type="nucleotide sequence ID" value="NZ_GG657757.1"/>
</dbReference>
<gene>
    <name evidence="2" type="ORF">SSQG_00112</name>
</gene>
<feature type="domain" description="Transcriptional regulator TetR C-terminal Proteobacteria type" evidence="1">
    <location>
        <begin position="94"/>
        <end position="186"/>
    </location>
</feature>
<protein>
    <submittedName>
        <fullName evidence="2">Predicted protein</fullName>
    </submittedName>
</protein>
<sequence>MDRIRDYVDQAGLLDTEEFPAIEDDVTELPGDHRRCRVLTRHVTVPAGCNRVAPRARSRPIPSIRIGCAGCAGSRVPGCAALPATPGAGLGHGEDARAVRQLASAQAAQFPDLAASVRERTALRVRSALADRLARLALAGRLRPCDPELAAEHFLSLLTGPMEYRPDAAPDTVADTAIDVFLRAYGK</sequence>
<name>D9X378_STRVT</name>
<dbReference type="InterPro" id="IPR039536">
    <property type="entry name" value="TetR_C_Proteobacteria"/>
</dbReference>